<evidence type="ECO:0000313" key="5">
    <source>
        <dbReference type="EnsemblMetazoa" id="BGLB026143-PA"/>
    </source>
</evidence>
<evidence type="ECO:0000256" key="3">
    <source>
        <dbReference type="ARBA" id="ARBA00022741"/>
    </source>
</evidence>
<dbReference type="AlphaFoldDB" id="A0A2C9L1W7"/>
<reference evidence="5" key="1">
    <citation type="submission" date="2020-05" db="UniProtKB">
        <authorList>
            <consortium name="EnsemblMetazoa"/>
        </authorList>
    </citation>
    <scope>IDENTIFICATION</scope>
    <source>
        <strain evidence="5">BB02</strain>
    </source>
</reference>
<dbReference type="InterPro" id="IPR027417">
    <property type="entry name" value="P-loop_NTPase"/>
</dbReference>
<accession>A0A2C9L1W7</accession>
<keyword evidence="2" id="KW-0677">Repeat</keyword>
<evidence type="ECO:0000256" key="2">
    <source>
        <dbReference type="ARBA" id="ARBA00022737"/>
    </source>
</evidence>
<keyword evidence="3" id="KW-0547">Nucleotide-binding</keyword>
<dbReference type="InterPro" id="IPR050173">
    <property type="entry name" value="ABC_transporter_C-like"/>
</dbReference>
<dbReference type="VEuPathDB" id="VectorBase:BGLAX_041450"/>
<dbReference type="Proteomes" id="UP000076420">
    <property type="component" value="Unassembled WGS sequence"/>
</dbReference>
<sequence length="125" mass="14208">MQILQALKWLVRSSSDMKSNVTCVASINKYRDISQEVSHHNDVRLPPDWPSRGEVIINQYSASYNQASEPELRQITCHIKPGEKIGIVGKPESGKLSFTHGSAKDVELLGGRDNYRQYQYICNWT</sequence>
<dbReference type="PANTHER" id="PTHR24223">
    <property type="entry name" value="ATP-BINDING CASSETTE SUB-FAMILY C"/>
    <property type="match status" value="1"/>
</dbReference>
<dbReference type="PANTHER" id="PTHR24223:SF443">
    <property type="entry name" value="MULTIDRUG-RESISTANCE LIKE PROTEIN 1, ISOFORM I"/>
    <property type="match status" value="1"/>
</dbReference>
<keyword evidence="4" id="KW-0067">ATP-binding</keyword>
<name>A0A2C9L1W7_BIOGL</name>
<dbReference type="VEuPathDB" id="VectorBase:BGLB026143"/>
<evidence type="ECO:0000256" key="4">
    <source>
        <dbReference type="ARBA" id="ARBA00022840"/>
    </source>
</evidence>
<dbReference type="SUPFAM" id="SSF52540">
    <property type="entry name" value="P-loop containing nucleoside triphosphate hydrolases"/>
    <property type="match status" value="1"/>
</dbReference>
<protein>
    <recommendedName>
        <fullName evidence="7">ABC transporter domain-containing protein</fullName>
    </recommendedName>
</protein>
<dbReference type="STRING" id="6526.A0A2C9L1W7"/>
<dbReference type="Gene3D" id="3.40.50.300">
    <property type="entry name" value="P-loop containing nucleotide triphosphate hydrolases"/>
    <property type="match status" value="1"/>
</dbReference>
<comment type="subcellular location">
    <subcellularLocation>
        <location evidence="1">Endomembrane system</location>
        <topology evidence="1">Multi-pass membrane protein</topology>
    </subcellularLocation>
</comment>
<dbReference type="GO" id="GO:0012505">
    <property type="term" value="C:endomembrane system"/>
    <property type="evidence" value="ECO:0007669"/>
    <property type="project" value="UniProtKB-SubCell"/>
</dbReference>
<dbReference type="GO" id="GO:0042626">
    <property type="term" value="F:ATPase-coupled transmembrane transporter activity"/>
    <property type="evidence" value="ECO:0007669"/>
    <property type="project" value="TreeGrafter"/>
</dbReference>
<dbReference type="GO" id="GO:0016020">
    <property type="term" value="C:membrane"/>
    <property type="evidence" value="ECO:0007669"/>
    <property type="project" value="TreeGrafter"/>
</dbReference>
<evidence type="ECO:0000313" key="6">
    <source>
        <dbReference type="Proteomes" id="UP000076420"/>
    </source>
</evidence>
<gene>
    <name evidence="5" type="primary">106057465</name>
</gene>
<evidence type="ECO:0000256" key="1">
    <source>
        <dbReference type="ARBA" id="ARBA00004127"/>
    </source>
</evidence>
<organism evidence="5 6">
    <name type="scientific">Biomphalaria glabrata</name>
    <name type="common">Bloodfluke planorb</name>
    <name type="synonym">Freshwater snail</name>
    <dbReference type="NCBI Taxonomy" id="6526"/>
    <lineage>
        <taxon>Eukaryota</taxon>
        <taxon>Metazoa</taxon>
        <taxon>Spiralia</taxon>
        <taxon>Lophotrochozoa</taxon>
        <taxon>Mollusca</taxon>
        <taxon>Gastropoda</taxon>
        <taxon>Heterobranchia</taxon>
        <taxon>Euthyneura</taxon>
        <taxon>Panpulmonata</taxon>
        <taxon>Hygrophila</taxon>
        <taxon>Lymnaeoidea</taxon>
        <taxon>Planorbidae</taxon>
        <taxon>Biomphalaria</taxon>
    </lineage>
</organism>
<dbReference type="GO" id="GO:0005524">
    <property type="term" value="F:ATP binding"/>
    <property type="evidence" value="ECO:0007669"/>
    <property type="project" value="UniProtKB-KW"/>
</dbReference>
<proteinExistence type="predicted"/>
<dbReference type="KEGG" id="bgt:106057465"/>
<evidence type="ECO:0008006" key="7">
    <source>
        <dbReference type="Google" id="ProtNLM"/>
    </source>
</evidence>
<dbReference type="EnsemblMetazoa" id="BGLB026143-RA">
    <property type="protein sequence ID" value="BGLB026143-PA"/>
    <property type="gene ID" value="BGLB026143"/>
</dbReference>